<protein>
    <submittedName>
        <fullName evidence="2">LIC20035 family adhesin</fullName>
    </submittedName>
</protein>
<dbReference type="Gene3D" id="3.90.930.1">
    <property type="match status" value="3"/>
</dbReference>
<dbReference type="SUPFAM" id="SSF82185">
    <property type="entry name" value="Histone H3 K4-specific methyltransferase SET7/9 N-terminal domain"/>
    <property type="match status" value="2"/>
</dbReference>
<dbReference type="RefSeq" id="WP_100791866.1">
    <property type="nucleotide sequence ID" value="NZ_NPDQ01000008.1"/>
</dbReference>
<accession>A0A2M9XY32</accession>
<evidence type="ECO:0000256" key="1">
    <source>
        <dbReference type="SAM" id="SignalP"/>
    </source>
</evidence>
<evidence type="ECO:0000313" key="3">
    <source>
        <dbReference type="Proteomes" id="UP000297891"/>
    </source>
</evidence>
<dbReference type="OrthoDB" id="335402at2"/>
<dbReference type="AlphaFoldDB" id="A0A2M9XY32"/>
<feature type="signal peptide" evidence="1">
    <location>
        <begin position="1"/>
        <end position="20"/>
    </location>
</feature>
<comment type="caution">
    <text evidence="2">The sequence shown here is derived from an EMBL/GenBank/DDBJ whole genome shotgun (WGS) entry which is preliminary data.</text>
</comment>
<feature type="chain" id="PRO_5044383674" evidence="1">
    <location>
        <begin position="21"/>
        <end position="439"/>
    </location>
</feature>
<dbReference type="EMBL" id="RQFP01000008">
    <property type="protein sequence ID" value="TGK92856.1"/>
    <property type="molecule type" value="Genomic_DNA"/>
</dbReference>
<organism evidence="2 3">
    <name type="scientific">Leptospira brenneri</name>
    <dbReference type="NCBI Taxonomy" id="2023182"/>
    <lineage>
        <taxon>Bacteria</taxon>
        <taxon>Pseudomonadati</taxon>
        <taxon>Spirochaetota</taxon>
        <taxon>Spirochaetia</taxon>
        <taxon>Leptospirales</taxon>
        <taxon>Leptospiraceae</taxon>
        <taxon>Leptospira</taxon>
    </lineage>
</organism>
<dbReference type="Pfam" id="PF07661">
    <property type="entry name" value="MORN_2"/>
    <property type="match status" value="4"/>
</dbReference>
<name>A0A2M9XY32_9LEPT</name>
<reference evidence="2" key="1">
    <citation type="journal article" date="2019" name="PLoS Negl. Trop. Dis.">
        <title>Revisiting the worldwide diversity of Leptospira species in the environment.</title>
        <authorList>
            <person name="Vincent A.T."/>
            <person name="Schiettekatte O."/>
            <person name="Bourhy P."/>
            <person name="Veyrier F.J."/>
            <person name="Picardeau M."/>
        </authorList>
    </citation>
    <scope>NUCLEOTIDE SEQUENCE [LARGE SCALE GENOMIC DNA]</scope>
    <source>
        <strain evidence="2">201800277</strain>
    </source>
</reference>
<keyword evidence="3" id="KW-1185">Reference proteome</keyword>
<keyword evidence="1" id="KW-0732">Signal</keyword>
<evidence type="ECO:0000313" key="2">
    <source>
        <dbReference type="EMBL" id="TGK92856.1"/>
    </source>
</evidence>
<proteinExistence type="predicted"/>
<dbReference type="InterPro" id="IPR011652">
    <property type="entry name" value="MORN_2"/>
</dbReference>
<dbReference type="NCBIfam" id="NF033566">
    <property type="entry name" value="adhes_LIC20035"/>
    <property type="match status" value="1"/>
</dbReference>
<sequence>MKQKLLYLILIALTFHCSGASVKDGSGDQEFELKFSKGKWIRTERFKNSGGIRAVGEVKAECGGAKCTEDQVAKFAAPKIKSLPKHGSWEEYIQFEQPGSTAENPKYKSTLDQVGDYTDGKKIGIWKKPDPENTQRFLAETPWVDGKKEGIAKTFDKQGVVTSETTYVDDKKNGPYYRKNNKGEWVEKGSFKENEEDGEWAYYFVGADGNGIKTKVSYINGLKNGQEINYYKDGVVESQGSYSSDIRNGLWKMFGSKGNLLAEGNYSKKENSENLDIKYERTGIWKEYYADGKVFGTGPRKHTRTGEWKFYYKNGQVGYHGNMANESMLESAKVYDNTGKILGEGKLFFSLVKIDEETQDLKLNYKPSIPYTYFYPSGKKRIVIRSTDDATEYSEDGRELGKGPVEPQGRKMGCWTIGGKTEYYMLDKPMPKMTPSQCK</sequence>
<gene>
    <name evidence="2" type="ORF">EHQ30_11510</name>
</gene>
<dbReference type="Proteomes" id="UP000297891">
    <property type="component" value="Unassembled WGS sequence"/>
</dbReference>